<dbReference type="AlphaFoldDB" id="A0A3P7K6V9"/>
<protein>
    <submittedName>
        <fullName evidence="1">Uncharacterized protein</fullName>
    </submittedName>
</protein>
<reference evidence="1 2" key="1">
    <citation type="submission" date="2018-08" db="EMBL/GenBank/DDBJ databases">
        <authorList>
            <person name="Laetsch R D."/>
            <person name="Stevens L."/>
            <person name="Kumar S."/>
            <person name="Blaxter L. M."/>
        </authorList>
    </citation>
    <scope>NUCLEOTIDE SEQUENCE [LARGE SCALE GENOMIC DNA]</scope>
</reference>
<name>A0A3P7K6V9_ONCOC</name>
<accession>A0A3P7K6V9</accession>
<organism evidence="1 2">
    <name type="scientific">Onchocerca ochengi</name>
    <name type="common">Filarial nematode worm</name>
    <dbReference type="NCBI Taxonomy" id="42157"/>
    <lineage>
        <taxon>Eukaryota</taxon>
        <taxon>Metazoa</taxon>
        <taxon>Ecdysozoa</taxon>
        <taxon>Nematoda</taxon>
        <taxon>Chromadorea</taxon>
        <taxon>Rhabditida</taxon>
        <taxon>Spirurina</taxon>
        <taxon>Spiruromorpha</taxon>
        <taxon>Filarioidea</taxon>
        <taxon>Onchocercidae</taxon>
        <taxon>Onchocerca</taxon>
    </lineage>
</organism>
<feature type="non-terminal residue" evidence="1">
    <location>
        <position position="1"/>
    </location>
</feature>
<gene>
    <name evidence="1" type="ORF">NOO_LOCUS9089</name>
</gene>
<evidence type="ECO:0000313" key="1">
    <source>
        <dbReference type="EMBL" id="VDM92297.1"/>
    </source>
</evidence>
<evidence type="ECO:0000313" key="2">
    <source>
        <dbReference type="Proteomes" id="UP000271087"/>
    </source>
</evidence>
<proteinExistence type="predicted"/>
<dbReference type="Proteomes" id="UP000271087">
    <property type="component" value="Unassembled WGS sequence"/>
</dbReference>
<sequence>ATASESEALAAIAFVLSLMTDEVHSHRN</sequence>
<keyword evidence="2" id="KW-1185">Reference proteome</keyword>
<dbReference type="EMBL" id="UYRW01004192">
    <property type="protein sequence ID" value="VDM92297.1"/>
    <property type="molecule type" value="Genomic_DNA"/>
</dbReference>